<dbReference type="Proteomes" id="UP000694395">
    <property type="component" value="Chromosome 8"/>
</dbReference>
<dbReference type="InterPro" id="IPR014710">
    <property type="entry name" value="RmlC-like_jellyroll"/>
</dbReference>
<name>A0A8C7NWT8_ONCMY</name>
<feature type="region of interest" description="Disordered" evidence="3">
    <location>
        <begin position="1"/>
        <end position="21"/>
    </location>
</feature>
<evidence type="ECO:0000259" key="5">
    <source>
        <dbReference type="PROSITE" id="PS50042"/>
    </source>
</evidence>
<keyword evidence="9" id="KW-1185">Reference proteome</keyword>
<dbReference type="AlphaFoldDB" id="A0A8C7NWT8"/>
<dbReference type="Pfam" id="PF00617">
    <property type="entry name" value="RasGEF"/>
    <property type="match status" value="1"/>
</dbReference>
<dbReference type="SUPFAM" id="SSF46785">
    <property type="entry name" value="Winged helix' DNA-binding domain"/>
    <property type="match status" value="1"/>
</dbReference>
<dbReference type="InterPro" id="IPR036390">
    <property type="entry name" value="WH_DNA-bd_sf"/>
</dbReference>
<evidence type="ECO:0000259" key="4">
    <source>
        <dbReference type="PROSITE" id="PS50009"/>
    </source>
</evidence>
<dbReference type="InterPro" id="IPR018490">
    <property type="entry name" value="cNMP-bd_dom_sf"/>
</dbReference>
<dbReference type="InterPro" id="IPR036964">
    <property type="entry name" value="RASGEF_cat_dom_sf"/>
</dbReference>
<dbReference type="InterPro" id="IPR008937">
    <property type="entry name" value="Ras-like_GEF"/>
</dbReference>
<dbReference type="InterPro" id="IPR000591">
    <property type="entry name" value="DEP_dom"/>
</dbReference>
<evidence type="ECO:0000259" key="7">
    <source>
        <dbReference type="PROSITE" id="PS50212"/>
    </source>
</evidence>
<feature type="domain" description="N-terminal Ras-GEF" evidence="7">
    <location>
        <begin position="480"/>
        <end position="613"/>
    </location>
</feature>
<dbReference type="SMART" id="SM00147">
    <property type="entry name" value="RasGEF"/>
    <property type="match status" value="1"/>
</dbReference>
<feature type="domain" description="DEP" evidence="6">
    <location>
        <begin position="207"/>
        <end position="282"/>
    </location>
</feature>
<dbReference type="CDD" id="cd06224">
    <property type="entry name" value="REM"/>
    <property type="match status" value="1"/>
</dbReference>
<evidence type="ECO:0000256" key="3">
    <source>
        <dbReference type="SAM" id="MobiDB-lite"/>
    </source>
</evidence>
<dbReference type="PRINTS" id="PR00103">
    <property type="entry name" value="CAMPKINASE"/>
</dbReference>
<proteinExistence type="predicted"/>
<dbReference type="InterPro" id="IPR001895">
    <property type="entry name" value="RASGEF_cat_dom"/>
</dbReference>
<evidence type="ECO:0000259" key="6">
    <source>
        <dbReference type="PROSITE" id="PS50186"/>
    </source>
</evidence>
<gene>
    <name evidence="8" type="primary">LOC110530658</name>
    <name evidence="8" type="synonym">RAPGEF4</name>
</gene>
<dbReference type="Gene3D" id="3.10.20.90">
    <property type="entry name" value="Phosphatidylinositol 3-kinase Catalytic Subunit, Chain A, domain 1"/>
    <property type="match status" value="1"/>
</dbReference>
<accession>A0A8C7NWT8</accession>
<reference evidence="8" key="3">
    <citation type="submission" date="2025-09" db="UniProtKB">
        <authorList>
            <consortium name="Ensembl"/>
        </authorList>
    </citation>
    <scope>IDENTIFICATION</scope>
</reference>
<dbReference type="SMART" id="SM00049">
    <property type="entry name" value="DEP"/>
    <property type="match status" value="1"/>
</dbReference>
<dbReference type="PANTHER" id="PTHR23113:SF175">
    <property type="entry name" value="RAP GUANINE NUCLEOTIDE EXCHANGE FACTOR 4"/>
    <property type="match status" value="1"/>
</dbReference>
<dbReference type="Ensembl" id="ENSOMYT00000015522.2">
    <property type="protein sequence ID" value="ENSOMYP00000014025.2"/>
    <property type="gene ID" value="ENSOMYG00000004913.2"/>
</dbReference>
<dbReference type="Gene3D" id="2.60.120.10">
    <property type="entry name" value="Jelly Rolls"/>
    <property type="match status" value="2"/>
</dbReference>
<evidence type="ECO:0000313" key="9">
    <source>
        <dbReference type="Proteomes" id="UP000694395"/>
    </source>
</evidence>
<protein>
    <submittedName>
        <fullName evidence="8">Rap guanine nucleotide exchange factor 4</fullName>
    </submittedName>
</protein>
<dbReference type="GO" id="GO:0005886">
    <property type="term" value="C:plasma membrane"/>
    <property type="evidence" value="ECO:0007669"/>
    <property type="project" value="TreeGrafter"/>
</dbReference>
<dbReference type="SUPFAM" id="SSF51206">
    <property type="entry name" value="cAMP-binding domain-like"/>
    <property type="match status" value="2"/>
</dbReference>
<dbReference type="InterPro" id="IPR029071">
    <property type="entry name" value="Ubiquitin-like_domsf"/>
</dbReference>
<evidence type="ECO:0000256" key="1">
    <source>
        <dbReference type="ARBA" id="ARBA00022658"/>
    </source>
</evidence>
<dbReference type="InterPro" id="IPR000651">
    <property type="entry name" value="Ras-like_Gua-exchang_fac_N"/>
</dbReference>
<reference evidence="8" key="2">
    <citation type="submission" date="2025-08" db="UniProtKB">
        <authorList>
            <consortium name="Ensembl"/>
        </authorList>
    </citation>
    <scope>IDENTIFICATION</scope>
</reference>
<dbReference type="PROSITE" id="PS50212">
    <property type="entry name" value="RASGEF_NTER"/>
    <property type="match status" value="1"/>
</dbReference>
<dbReference type="PROSITE" id="PS50186">
    <property type="entry name" value="DEP"/>
    <property type="match status" value="1"/>
</dbReference>
<dbReference type="PROSITE" id="PS50009">
    <property type="entry name" value="RASGEF_CAT"/>
    <property type="match status" value="1"/>
</dbReference>
<dbReference type="PANTHER" id="PTHR23113">
    <property type="entry name" value="GUANINE NUCLEOTIDE EXCHANGE FACTOR"/>
    <property type="match status" value="1"/>
</dbReference>
<dbReference type="Pfam" id="PF00618">
    <property type="entry name" value="RasGEF_N"/>
    <property type="match status" value="1"/>
</dbReference>
<evidence type="ECO:0000256" key="2">
    <source>
        <dbReference type="PROSITE-ProRule" id="PRU00168"/>
    </source>
</evidence>
<dbReference type="Pfam" id="PF00027">
    <property type="entry name" value="cNMP_binding"/>
    <property type="match status" value="2"/>
</dbReference>
<dbReference type="PROSITE" id="PS50042">
    <property type="entry name" value="CNMP_BINDING_3"/>
    <property type="match status" value="2"/>
</dbReference>
<dbReference type="Pfam" id="PF00610">
    <property type="entry name" value="DEP"/>
    <property type="match status" value="1"/>
</dbReference>
<dbReference type="InterPro" id="IPR000595">
    <property type="entry name" value="cNMP-bd_dom"/>
</dbReference>
<evidence type="ECO:0000313" key="8">
    <source>
        <dbReference type="Ensembl" id="ENSOMYP00000014025.2"/>
    </source>
</evidence>
<dbReference type="SMART" id="SM00100">
    <property type="entry name" value="cNMP"/>
    <property type="match status" value="2"/>
</dbReference>
<dbReference type="SMART" id="SM00229">
    <property type="entry name" value="RasGEFN"/>
    <property type="match status" value="1"/>
</dbReference>
<organism evidence="8 9">
    <name type="scientific">Oncorhynchus mykiss</name>
    <name type="common">Rainbow trout</name>
    <name type="synonym">Salmo gairdneri</name>
    <dbReference type="NCBI Taxonomy" id="8022"/>
    <lineage>
        <taxon>Eukaryota</taxon>
        <taxon>Metazoa</taxon>
        <taxon>Chordata</taxon>
        <taxon>Craniata</taxon>
        <taxon>Vertebrata</taxon>
        <taxon>Euteleostomi</taxon>
        <taxon>Actinopterygii</taxon>
        <taxon>Neopterygii</taxon>
        <taxon>Teleostei</taxon>
        <taxon>Protacanthopterygii</taxon>
        <taxon>Salmoniformes</taxon>
        <taxon>Salmonidae</taxon>
        <taxon>Salmoninae</taxon>
        <taxon>Oncorhynchus</taxon>
    </lineage>
</organism>
<dbReference type="FunFam" id="2.60.120.10:FF:000015">
    <property type="entry name" value="Rap guanine nucleotide exchange factor 4"/>
    <property type="match status" value="1"/>
</dbReference>
<dbReference type="InterPro" id="IPR023578">
    <property type="entry name" value="Ras_GEF_dom_sf"/>
</dbReference>
<dbReference type="Gene3D" id="1.10.840.10">
    <property type="entry name" value="Ras guanine-nucleotide exchange factors catalytic domain"/>
    <property type="match status" value="2"/>
</dbReference>
<dbReference type="GO" id="GO:0005085">
    <property type="term" value="F:guanyl-nucleotide exchange factor activity"/>
    <property type="evidence" value="ECO:0007669"/>
    <property type="project" value="UniProtKB-KW"/>
</dbReference>
<dbReference type="Gene3D" id="1.20.870.10">
    <property type="entry name" value="Son of sevenless (SoS) protein Chain: S domain 1"/>
    <property type="match status" value="1"/>
</dbReference>
<dbReference type="GeneTree" id="ENSGT00940000156075"/>
<dbReference type="FunFam" id="1.10.10.10:FF:000096">
    <property type="entry name" value="Rap guanine nucleotide exchange factor 4"/>
    <property type="match status" value="1"/>
</dbReference>
<dbReference type="GO" id="GO:0007265">
    <property type="term" value="P:Ras protein signal transduction"/>
    <property type="evidence" value="ECO:0007669"/>
    <property type="project" value="TreeGrafter"/>
</dbReference>
<dbReference type="CDD" id="cd04437">
    <property type="entry name" value="DEP_Epac"/>
    <property type="match status" value="1"/>
</dbReference>
<feature type="domain" description="Ras-GEF" evidence="4">
    <location>
        <begin position="751"/>
        <end position="922"/>
    </location>
</feature>
<keyword evidence="1 2" id="KW-0344">Guanine-nucleotide releasing factor</keyword>
<feature type="domain" description="Cyclic nucleotide-binding" evidence="5">
    <location>
        <begin position="347"/>
        <end position="448"/>
    </location>
</feature>
<dbReference type="SUPFAM" id="SSF54236">
    <property type="entry name" value="Ubiquitin-like"/>
    <property type="match status" value="1"/>
</dbReference>
<dbReference type="Gene3D" id="1.10.8.1240">
    <property type="match status" value="1"/>
</dbReference>
<dbReference type="InterPro" id="IPR036388">
    <property type="entry name" value="WH-like_DNA-bd_sf"/>
</dbReference>
<feature type="domain" description="Cyclic nucleotide-binding" evidence="5">
    <location>
        <begin position="69"/>
        <end position="145"/>
    </location>
</feature>
<dbReference type="SUPFAM" id="SSF48366">
    <property type="entry name" value="Ras GEF"/>
    <property type="match status" value="1"/>
</dbReference>
<dbReference type="FunFam" id="1.10.8.1240:FF:000001">
    <property type="entry name" value="Rap guanine nucleotide exchange factor (GEF) 4"/>
    <property type="match status" value="1"/>
</dbReference>
<dbReference type="Gene3D" id="1.10.10.10">
    <property type="entry name" value="Winged helix-like DNA-binding domain superfamily/Winged helix DNA-binding domain"/>
    <property type="match status" value="1"/>
</dbReference>
<sequence>LLHPHSVHHSSPSCHPQVDALATGPAERSAEDLDIILTRLKGFKAFQRFHPSLLLQICSCAFYEYLGKVFRQGDIGTSWYAVLSGSLDVKVSETANHQDAVTICTLGIGTAFGESILDNTPRHATIVSRETSELLRIEQREFKSLWEKYRQCMAGLLAPPYGAMETGSNNDSEYNYNPQERPHLPNYDVPSEKLQRGGKVMRNAILSRAPHMIRDRKYHLKTYRQCCVGTELVDWLVQQSTCVHTRSHAVGMWQVLLEEGVLNHVDQELGFQDKYLFYRFLDDEEEHTPLPSEEEKRESEEELPETILFLAQMGPDALLCMILRKPPGQRTGDDLEIIYDELVHIKALSHLSNTVKRELASVLIFESHAKAGTVLFNQGEEGTSWYIIQKGSVNVVIYGKGVVCTLHEGDDFGKLALVTDSPRAASIVLREDNCHFLRVDKEDFNRILRDVEANTVRLKEHEQAVLVLEKSPRASSLGNIRYTVLSGTPEKILDHFLETMRMDTHHSDPATCSVNDFVLMHCVFMPNSQFCQLLMAQYPFSLSHSQERLEYAVTCKRRVLNLALRWAAVHTHHLQEEPAALIFLEELYGSVSNDSRILRALKDFVPDLEKVVKLHSEEAKVKKQKVLTQFSNGDEKLVKTQPIRNCDDILLKVYCSDHTYTTIRVAVAATGSEVTSAVADKLASNDDLLLVHLSSAGEKQMLKPNDVSVFSSLSINGRMFACPRDQLNALTPLPDQEGPSAGSMSSFELMSSKDLAYQMTLYDWELFSCVHEHELLYHTFGRQSFRRTTANLDLFLRRFNQVQLWVVTEVCLCGQLSKRVQLLKKFIKIAAHCREFKNLNSFFAIIMGMSNPAVSRLTQTWERVIANTIRAVRQCRSQPFNPEVCQPNKNHAEVRGYVRKLCVIDKQRTLTTLSYRLEPRRT</sequence>
<dbReference type="CDD" id="cd00038">
    <property type="entry name" value="CAP_ED"/>
    <property type="match status" value="2"/>
</dbReference>
<reference evidence="8" key="1">
    <citation type="submission" date="2020-07" db="EMBL/GenBank/DDBJ databases">
        <title>A long reads based de novo assembly of the rainbow trout Arlee double haploid line genome.</title>
        <authorList>
            <person name="Gao G."/>
            <person name="Palti Y."/>
        </authorList>
    </citation>
    <scope>NUCLEOTIDE SEQUENCE [LARGE SCALE GENOMIC DNA]</scope>
</reference>